<dbReference type="PROSITE" id="PS01273">
    <property type="entry name" value="COA_TRANSF_1"/>
    <property type="match status" value="1"/>
</dbReference>
<keyword evidence="6" id="KW-0812">Transmembrane</keyword>
<proteinExistence type="inferred from homology"/>
<dbReference type="SUPFAM" id="SSF53901">
    <property type="entry name" value="Thiolase-like"/>
    <property type="match status" value="2"/>
</dbReference>
<dbReference type="Pfam" id="PF00108">
    <property type="entry name" value="Thiolase_N"/>
    <property type="match status" value="1"/>
</dbReference>
<feature type="domain" description="Thiolase N-terminal" evidence="7">
    <location>
        <begin position="5"/>
        <end position="59"/>
    </location>
</feature>
<dbReference type="InterPro" id="IPR020610">
    <property type="entry name" value="Thiolase_AS"/>
</dbReference>
<dbReference type="GO" id="GO:0008410">
    <property type="term" value="F:CoA-transferase activity"/>
    <property type="evidence" value="ECO:0007669"/>
    <property type="project" value="InterPro"/>
</dbReference>
<dbReference type="SMART" id="SM00882">
    <property type="entry name" value="CoA_trans"/>
    <property type="match status" value="1"/>
</dbReference>
<evidence type="ECO:0000256" key="4">
    <source>
        <dbReference type="ARBA" id="ARBA00023315"/>
    </source>
</evidence>
<dbReference type="PANTHER" id="PTHR13707">
    <property type="entry name" value="KETOACID-COENZYME A TRANSFERASE"/>
    <property type="match status" value="1"/>
</dbReference>
<evidence type="ECO:0000313" key="9">
    <source>
        <dbReference type="EMBL" id="EEO23536.2"/>
    </source>
</evidence>
<feature type="transmembrane region" description="Helical" evidence="6">
    <location>
        <begin position="170"/>
        <end position="194"/>
    </location>
</feature>
<evidence type="ECO:0000259" key="7">
    <source>
        <dbReference type="Pfam" id="PF00108"/>
    </source>
</evidence>
<dbReference type="Pfam" id="PF02803">
    <property type="entry name" value="Thiolase_C"/>
    <property type="match status" value="1"/>
</dbReference>
<evidence type="ECO:0000259" key="8">
    <source>
        <dbReference type="Pfam" id="PF02803"/>
    </source>
</evidence>
<dbReference type="InterPro" id="IPR002155">
    <property type="entry name" value="Thiolase"/>
</dbReference>
<keyword evidence="3 5" id="KW-0808">Transferase</keyword>
<dbReference type="InterPro" id="IPR016039">
    <property type="entry name" value="Thiolase-like"/>
</dbReference>
<dbReference type="InterPro" id="IPR037171">
    <property type="entry name" value="NagB/RpiA_transferase-like"/>
</dbReference>
<dbReference type="SUPFAM" id="SSF100950">
    <property type="entry name" value="NagB/RpiA/CoA transferase-like"/>
    <property type="match status" value="1"/>
</dbReference>
<dbReference type="AlphaFoldDB" id="C3XEU7"/>
<comment type="similarity">
    <text evidence="2 5">Belongs to the thiolase-like superfamily. Thiolase family.</text>
</comment>
<dbReference type="GO" id="GO:0003988">
    <property type="term" value="F:acetyl-CoA C-acyltransferase activity"/>
    <property type="evidence" value="ECO:0007669"/>
    <property type="project" value="UniProtKB-ARBA"/>
</dbReference>
<dbReference type="InterPro" id="IPR020613">
    <property type="entry name" value="Thiolase_CS"/>
</dbReference>
<reference evidence="9 10" key="1">
    <citation type="journal article" date="2014" name="Genome Announc.">
        <title>Draft genome sequences of six enterohepatic helicobacter species isolated from humans and one from rhesus macaques.</title>
        <authorList>
            <person name="Shen Z."/>
            <person name="Sheh A."/>
            <person name="Young S.K."/>
            <person name="Abouelliel A."/>
            <person name="Ward D.V."/>
            <person name="Earl A.M."/>
            <person name="Fox J.G."/>
        </authorList>
    </citation>
    <scope>NUCLEOTIDE SEQUENCE [LARGE SCALE GENOMIC DNA]</scope>
    <source>
        <strain evidence="9 10">ATCC 43879</strain>
    </source>
</reference>
<keyword evidence="4 5" id="KW-0012">Acyltransferase</keyword>
<keyword evidence="10" id="KW-1185">Reference proteome</keyword>
<keyword evidence="6" id="KW-0472">Membrane</keyword>
<gene>
    <name evidence="9" type="ORF">HRAG_00593</name>
</gene>
<dbReference type="NCBIfam" id="TIGR02429">
    <property type="entry name" value="pcaI_scoA_fam"/>
    <property type="match status" value="1"/>
</dbReference>
<evidence type="ECO:0000313" key="10">
    <source>
        <dbReference type="Proteomes" id="UP000005085"/>
    </source>
</evidence>
<feature type="domain" description="Thiolase C-terminal" evidence="8">
    <location>
        <begin position="68"/>
        <end position="188"/>
    </location>
</feature>
<dbReference type="Pfam" id="PF01144">
    <property type="entry name" value="CoA_trans"/>
    <property type="match status" value="1"/>
</dbReference>
<dbReference type="PROSITE" id="PS00099">
    <property type="entry name" value="THIOLASE_3"/>
    <property type="match status" value="1"/>
</dbReference>
<dbReference type="CDD" id="cd00751">
    <property type="entry name" value="thiolase"/>
    <property type="match status" value="1"/>
</dbReference>
<dbReference type="InterPro" id="IPR004163">
    <property type="entry name" value="CoA_transf_BS"/>
</dbReference>
<evidence type="ECO:0000256" key="6">
    <source>
        <dbReference type="SAM" id="Phobius"/>
    </source>
</evidence>
<dbReference type="PANTHER" id="PTHR13707:SF60">
    <property type="entry name" value="ACETATE COA-TRANSFERASE SUBUNIT ALPHA"/>
    <property type="match status" value="1"/>
</dbReference>
<accession>C3XEU7</accession>
<dbReference type="HOGENOM" id="CLU_642168_0_0_7"/>
<dbReference type="eggNOG" id="COG0183">
    <property type="taxonomic scope" value="Bacteria"/>
</dbReference>
<keyword evidence="6" id="KW-1133">Transmembrane helix</keyword>
<evidence type="ECO:0000256" key="3">
    <source>
        <dbReference type="ARBA" id="ARBA00022679"/>
    </source>
</evidence>
<dbReference type="PROSITE" id="PS00737">
    <property type="entry name" value="THIOLASE_2"/>
    <property type="match status" value="1"/>
</dbReference>
<evidence type="ECO:0000256" key="2">
    <source>
        <dbReference type="ARBA" id="ARBA00010982"/>
    </source>
</evidence>
<protein>
    <submittedName>
        <fullName evidence="9">Succinyl-CoA:3-ketoacid-coenzyme A transferase subunit A</fullName>
    </submittedName>
</protein>
<comment type="similarity">
    <text evidence="1">Belongs to the 3-oxoacid CoA-transferase subunit A family.</text>
</comment>
<evidence type="ECO:0000256" key="5">
    <source>
        <dbReference type="RuleBase" id="RU003557"/>
    </source>
</evidence>
<sequence length="427" mass="46095">MCMIEKKEIIFSEDEFVRKDCNIESLSKLKPAFDKNGSVTAGNSSGINDAGAMLVLCEKERAKELNLPILANIKGFASVGVDSTIMGIGAAFAAKKVLQQQKLTINDMDIIEANEAFAAQSLATTKELNADINKVNINGGAIALGHPIGASGARILISLIYALRANKKNLGLATLCIGGGQGIACVVEIVWWIWENVMNKIIDNLDIAFKQLKDGDTLLVGGFGLCGIPEYSIAKIKELGIKNLVVVSNNCGVDDFGLGILLHDRQIKTIIASYVGENKTFEKQFISGELEVILTPQGTLAEQLRAGGAGIAAFYTPTGVGTLVAENKEHKDFNGKTYILEHAITGDFALVKAQKADKYGNLIFNKTARNFNPLCAMAGKTTIAEVEEIVDEISPDSIHLSGIYVDFVYKGNNFEKRMEKVITRKDS</sequence>
<comment type="caution">
    <text evidence="9">The sequence shown here is derived from an EMBL/GenBank/DDBJ whole genome shotgun (WGS) entry which is preliminary data.</text>
</comment>
<name>C3XEU7_9HELI</name>
<evidence type="ECO:0000256" key="1">
    <source>
        <dbReference type="ARBA" id="ARBA00005612"/>
    </source>
</evidence>
<dbReference type="InterPro" id="IPR020616">
    <property type="entry name" value="Thiolase_N"/>
</dbReference>
<dbReference type="Gene3D" id="3.40.47.10">
    <property type="match status" value="2"/>
</dbReference>
<organism evidence="9 10">
    <name type="scientific">Helicobacter bilis ATCC 43879</name>
    <dbReference type="NCBI Taxonomy" id="613026"/>
    <lineage>
        <taxon>Bacteria</taxon>
        <taxon>Pseudomonadati</taxon>
        <taxon>Campylobacterota</taxon>
        <taxon>Epsilonproteobacteria</taxon>
        <taxon>Campylobacterales</taxon>
        <taxon>Helicobacteraceae</taxon>
        <taxon>Helicobacter</taxon>
    </lineage>
</organism>
<dbReference type="Proteomes" id="UP000005085">
    <property type="component" value="Unassembled WGS sequence"/>
</dbReference>
<dbReference type="InterPro" id="IPR020617">
    <property type="entry name" value="Thiolase_C"/>
</dbReference>
<dbReference type="Gene3D" id="3.40.1080.10">
    <property type="entry name" value="Glutaconate Coenzyme A-transferase"/>
    <property type="match status" value="1"/>
</dbReference>
<dbReference type="eggNOG" id="COG1788">
    <property type="taxonomic scope" value="Bacteria"/>
</dbReference>
<dbReference type="EMBL" id="ACDN02000002">
    <property type="protein sequence ID" value="EEO23536.2"/>
    <property type="molecule type" value="Genomic_DNA"/>
</dbReference>
<dbReference type="InterPro" id="IPR012792">
    <property type="entry name" value="3-oxoacid_CoA-transf_A"/>
</dbReference>
<dbReference type="InterPro" id="IPR004165">
    <property type="entry name" value="CoA_trans_fam_I"/>
</dbReference>